<name>A0A317ES11_9SPHI</name>
<evidence type="ECO:0000259" key="2">
    <source>
        <dbReference type="Pfam" id="PF01757"/>
    </source>
</evidence>
<feature type="transmembrane region" description="Helical" evidence="1">
    <location>
        <begin position="37"/>
        <end position="60"/>
    </location>
</feature>
<feature type="transmembrane region" description="Helical" evidence="1">
    <location>
        <begin position="325"/>
        <end position="348"/>
    </location>
</feature>
<evidence type="ECO:0000313" key="4">
    <source>
        <dbReference type="Proteomes" id="UP000245379"/>
    </source>
</evidence>
<keyword evidence="4" id="KW-1185">Reference proteome</keyword>
<organism evidence="3 4">
    <name type="scientific">Pedobacter yonginense</name>
    <dbReference type="NCBI Taxonomy" id="651869"/>
    <lineage>
        <taxon>Bacteria</taxon>
        <taxon>Pseudomonadati</taxon>
        <taxon>Bacteroidota</taxon>
        <taxon>Sphingobacteriia</taxon>
        <taxon>Sphingobacteriales</taxon>
        <taxon>Sphingobacteriaceae</taxon>
        <taxon>Pedobacter</taxon>
    </lineage>
</organism>
<proteinExistence type="predicted"/>
<evidence type="ECO:0000256" key="1">
    <source>
        <dbReference type="SAM" id="Phobius"/>
    </source>
</evidence>
<reference evidence="3 4" key="1">
    <citation type="submission" date="2018-05" db="EMBL/GenBank/DDBJ databases">
        <title>Pedobacter paludis sp. nov., isolated from wetland soil.</title>
        <authorList>
            <person name="Zhang Y."/>
            <person name="Wang G."/>
        </authorList>
    </citation>
    <scope>NUCLEOTIDE SEQUENCE [LARGE SCALE GENOMIC DNA]</scope>
    <source>
        <strain evidence="3 4">KCTC22721</strain>
    </source>
</reference>
<dbReference type="InterPro" id="IPR002656">
    <property type="entry name" value="Acyl_transf_3_dom"/>
</dbReference>
<feature type="transmembrane region" description="Helical" evidence="1">
    <location>
        <begin position="81"/>
        <end position="101"/>
    </location>
</feature>
<dbReference type="Pfam" id="PF01757">
    <property type="entry name" value="Acyl_transf_3"/>
    <property type="match status" value="1"/>
</dbReference>
<feature type="transmembrane region" description="Helical" evidence="1">
    <location>
        <begin position="172"/>
        <end position="190"/>
    </location>
</feature>
<gene>
    <name evidence="3" type="ORF">DHW03_05155</name>
</gene>
<dbReference type="EMBL" id="QGNZ01000001">
    <property type="protein sequence ID" value="PWS29212.1"/>
    <property type="molecule type" value="Genomic_DNA"/>
</dbReference>
<feature type="transmembrane region" description="Helical" evidence="1">
    <location>
        <begin position="296"/>
        <end position="319"/>
    </location>
</feature>
<feature type="transmembrane region" description="Helical" evidence="1">
    <location>
        <begin position="7"/>
        <end position="25"/>
    </location>
</feature>
<protein>
    <submittedName>
        <fullName evidence="3">Acyltransferase</fullName>
    </submittedName>
</protein>
<dbReference type="RefSeq" id="WP_109924641.1">
    <property type="nucleotide sequence ID" value="NZ_QGNZ01000001.1"/>
</dbReference>
<comment type="caution">
    <text evidence="3">The sequence shown here is derived from an EMBL/GenBank/DDBJ whole genome shotgun (WGS) entry which is preliminary data.</text>
</comment>
<keyword evidence="1" id="KW-0472">Membrane</keyword>
<sequence>MKHRFTVLDIFRGIFASLVVFYHMSAFSDTPILNNSFIYNADVFVDFFFVLSGFVVCYSYQSIETLSDLKLFVKKRLYRLYPLHIILLLIFLIVEGIKIGMQNHIQINNSLENTPATFFSSLLLLNSIKMPGINNLSWNMVSWSISAEVISYLVFGITCLLLSKKYTKIKPFVYLIIALLSLLIIFTITGATKLNYTFDYGFLRGLTGFFIGTVCFYTFNLIYSELSQIRKSVFTILEIFILSLVLVAVVNGETLKSFGYIFEIIFFVAILIFAFEKGFISQILNKPTLLKNLGKYSYSIYMIHTLFISVFNVFFIRLLKLPNTAYSYLFLLNFLVVYLVASFTYQHIEMRFNYNKKKLKS</sequence>
<dbReference type="GO" id="GO:0016747">
    <property type="term" value="F:acyltransferase activity, transferring groups other than amino-acyl groups"/>
    <property type="evidence" value="ECO:0007669"/>
    <property type="project" value="InterPro"/>
</dbReference>
<feature type="transmembrane region" description="Helical" evidence="1">
    <location>
        <begin position="140"/>
        <end position="163"/>
    </location>
</feature>
<evidence type="ECO:0000313" key="3">
    <source>
        <dbReference type="EMBL" id="PWS29212.1"/>
    </source>
</evidence>
<feature type="transmembrane region" description="Helical" evidence="1">
    <location>
        <begin position="258"/>
        <end position="275"/>
    </location>
</feature>
<feature type="domain" description="Acyltransferase 3" evidence="2">
    <location>
        <begin position="8"/>
        <end position="340"/>
    </location>
</feature>
<keyword evidence="1" id="KW-0812">Transmembrane</keyword>
<feature type="transmembrane region" description="Helical" evidence="1">
    <location>
        <begin position="234"/>
        <end position="252"/>
    </location>
</feature>
<keyword evidence="3" id="KW-0012">Acyltransferase</keyword>
<dbReference type="OrthoDB" id="9767863at2"/>
<dbReference type="AlphaFoldDB" id="A0A317ES11"/>
<accession>A0A317ES11</accession>
<dbReference type="PANTHER" id="PTHR23028">
    <property type="entry name" value="ACETYLTRANSFERASE"/>
    <property type="match status" value="1"/>
</dbReference>
<feature type="transmembrane region" description="Helical" evidence="1">
    <location>
        <begin position="202"/>
        <end position="222"/>
    </location>
</feature>
<keyword evidence="3" id="KW-0808">Transferase</keyword>
<dbReference type="InterPro" id="IPR050879">
    <property type="entry name" value="Acyltransferase_3"/>
</dbReference>
<dbReference type="Proteomes" id="UP000245379">
    <property type="component" value="Unassembled WGS sequence"/>
</dbReference>
<keyword evidence="1" id="KW-1133">Transmembrane helix</keyword>